<name>A0AAV5M158_9ROSI</name>
<dbReference type="AlphaFoldDB" id="A0AAV5M158"/>
<protein>
    <submittedName>
        <fullName evidence="1">Uncharacterized protein</fullName>
    </submittedName>
</protein>
<dbReference type="Proteomes" id="UP001054252">
    <property type="component" value="Unassembled WGS sequence"/>
</dbReference>
<accession>A0AAV5M158</accession>
<gene>
    <name evidence="1" type="ORF">SLEP1_g50545</name>
</gene>
<evidence type="ECO:0000313" key="2">
    <source>
        <dbReference type="Proteomes" id="UP001054252"/>
    </source>
</evidence>
<reference evidence="1 2" key="1">
    <citation type="journal article" date="2021" name="Commun. Biol.">
        <title>The genome of Shorea leprosula (Dipterocarpaceae) highlights the ecological relevance of drought in aseasonal tropical rainforests.</title>
        <authorList>
            <person name="Ng K.K.S."/>
            <person name="Kobayashi M.J."/>
            <person name="Fawcett J.A."/>
            <person name="Hatakeyama M."/>
            <person name="Paape T."/>
            <person name="Ng C.H."/>
            <person name="Ang C.C."/>
            <person name="Tnah L.H."/>
            <person name="Lee C.T."/>
            <person name="Nishiyama T."/>
            <person name="Sese J."/>
            <person name="O'Brien M.J."/>
            <person name="Copetti D."/>
            <person name="Mohd Noor M.I."/>
            <person name="Ong R.C."/>
            <person name="Putra M."/>
            <person name="Sireger I.Z."/>
            <person name="Indrioko S."/>
            <person name="Kosugi Y."/>
            <person name="Izuno A."/>
            <person name="Isagi Y."/>
            <person name="Lee S.L."/>
            <person name="Shimizu K.K."/>
        </authorList>
    </citation>
    <scope>NUCLEOTIDE SEQUENCE [LARGE SCALE GENOMIC DNA]</scope>
    <source>
        <strain evidence="1">214</strain>
    </source>
</reference>
<dbReference type="EMBL" id="BPVZ01000166">
    <property type="protein sequence ID" value="GKV43230.1"/>
    <property type="molecule type" value="Genomic_DNA"/>
</dbReference>
<proteinExistence type="predicted"/>
<organism evidence="1 2">
    <name type="scientific">Rubroshorea leprosula</name>
    <dbReference type="NCBI Taxonomy" id="152421"/>
    <lineage>
        <taxon>Eukaryota</taxon>
        <taxon>Viridiplantae</taxon>
        <taxon>Streptophyta</taxon>
        <taxon>Embryophyta</taxon>
        <taxon>Tracheophyta</taxon>
        <taxon>Spermatophyta</taxon>
        <taxon>Magnoliopsida</taxon>
        <taxon>eudicotyledons</taxon>
        <taxon>Gunneridae</taxon>
        <taxon>Pentapetalae</taxon>
        <taxon>rosids</taxon>
        <taxon>malvids</taxon>
        <taxon>Malvales</taxon>
        <taxon>Dipterocarpaceae</taxon>
        <taxon>Rubroshorea</taxon>
    </lineage>
</organism>
<keyword evidence="2" id="KW-1185">Reference proteome</keyword>
<comment type="caution">
    <text evidence="1">The sequence shown here is derived from an EMBL/GenBank/DDBJ whole genome shotgun (WGS) entry which is preliminary data.</text>
</comment>
<sequence length="41" mass="4594">MCAVSSYRGAALHIAFLVWKELREGNKDSRPKGCQEDLRSA</sequence>
<evidence type="ECO:0000313" key="1">
    <source>
        <dbReference type="EMBL" id="GKV43230.1"/>
    </source>
</evidence>